<accession>A0A816J3W2</accession>
<dbReference type="Proteomes" id="UP001295469">
    <property type="component" value="Chromosome C09"/>
</dbReference>
<reference evidence="1" key="1">
    <citation type="submission" date="2021-01" db="EMBL/GenBank/DDBJ databases">
        <authorList>
            <consortium name="Genoscope - CEA"/>
            <person name="William W."/>
        </authorList>
    </citation>
    <scope>NUCLEOTIDE SEQUENCE</scope>
</reference>
<protein>
    <submittedName>
        <fullName evidence="1">(rape) hypothetical protein</fullName>
    </submittedName>
</protein>
<gene>
    <name evidence="1" type="ORF">DARMORV10_C09P41900.1</name>
</gene>
<proteinExistence type="predicted"/>
<evidence type="ECO:0000313" key="1">
    <source>
        <dbReference type="EMBL" id="CAF1755034.1"/>
    </source>
</evidence>
<dbReference type="AlphaFoldDB" id="A0A816J3W2"/>
<dbReference type="EMBL" id="HG994373">
    <property type="protein sequence ID" value="CAF1755034.1"/>
    <property type="molecule type" value="Genomic_DNA"/>
</dbReference>
<organism evidence="1">
    <name type="scientific">Brassica napus</name>
    <name type="common">Rape</name>
    <dbReference type="NCBI Taxonomy" id="3708"/>
    <lineage>
        <taxon>Eukaryota</taxon>
        <taxon>Viridiplantae</taxon>
        <taxon>Streptophyta</taxon>
        <taxon>Embryophyta</taxon>
        <taxon>Tracheophyta</taxon>
        <taxon>Spermatophyta</taxon>
        <taxon>Magnoliopsida</taxon>
        <taxon>eudicotyledons</taxon>
        <taxon>Gunneridae</taxon>
        <taxon>Pentapetalae</taxon>
        <taxon>rosids</taxon>
        <taxon>malvids</taxon>
        <taxon>Brassicales</taxon>
        <taxon>Brassicaceae</taxon>
        <taxon>Brassiceae</taxon>
        <taxon>Brassica</taxon>
    </lineage>
</organism>
<name>A0A816J3W2_BRANA</name>
<sequence>MCISGGSARHSFRSTVEGSTSGVLLFLLRSRGFSLIWLQAGCSTVYEDCACYVFLFGLSGSDVCSLGLTSVPDLGYEAVIEMVARADNWWRHTCFFFREQMRCSDASFTGMRLLFIGQIGVAEAYNFTFIRTSGFNRAETFAPIASV</sequence>